<dbReference type="Proteomes" id="UP000772434">
    <property type="component" value="Unassembled WGS sequence"/>
</dbReference>
<gene>
    <name evidence="3" type="ORF">BDP27DRAFT_1398682</name>
</gene>
<evidence type="ECO:0000259" key="2">
    <source>
        <dbReference type="Pfam" id="PF13919"/>
    </source>
</evidence>
<dbReference type="Pfam" id="PF13919">
    <property type="entry name" value="ASXH"/>
    <property type="match status" value="1"/>
</dbReference>
<dbReference type="AlphaFoldDB" id="A0A9P5Q769"/>
<proteinExistence type="predicted"/>
<feature type="compositionally biased region" description="Basic residues" evidence="1">
    <location>
        <begin position="1"/>
        <end position="12"/>
    </location>
</feature>
<dbReference type="InterPro" id="IPR028020">
    <property type="entry name" value="ASX_DEUBAD_dom"/>
</dbReference>
<evidence type="ECO:0000256" key="1">
    <source>
        <dbReference type="SAM" id="MobiDB-lite"/>
    </source>
</evidence>
<dbReference type="OrthoDB" id="2289918at2759"/>
<organism evidence="3 4">
    <name type="scientific">Rhodocollybia butyracea</name>
    <dbReference type="NCBI Taxonomy" id="206335"/>
    <lineage>
        <taxon>Eukaryota</taxon>
        <taxon>Fungi</taxon>
        <taxon>Dikarya</taxon>
        <taxon>Basidiomycota</taxon>
        <taxon>Agaricomycotina</taxon>
        <taxon>Agaricomycetes</taxon>
        <taxon>Agaricomycetidae</taxon>
        <taxon>Agaricales</taxon>
        <taxon>Marasmiineae</taxon>
        <taxon>Omphalotaceae</taxon>
        <taxon>Rhodocollybia</taxon>
    </lineage>
</organism>
<dbReference type="EMBL" id="JADNRY010000008">
    <property type="protein sequence ID" value="KAF9075892.1"/>
    <property type="molecule type" value="Genomic_DNA"/>
</dbReference>
<comment type="caution">
    <text evidence="3">The sequence shown here is derived from an EMBL/GenBank/DDBJ whole genome shotgun (WGS) entry which is preliminary data.</text>
</comment>
<feature type="domain" description="ASX DEUBAD" evidence="2">
    <location>
        <begin position="36"/>
        <end position="184"/>
    </location>
</feature>
<protein>
    <submittedName>
        <fullName evidence="3">Asx homology domain-containing protein</fullName>
    </submittedName>
</protein>
<accession>A0A9P5Q769</accession>
<reference evidence="3" key="1">
    <citation type="submission" date="2020-11" db="EMBL/GenBank/DDBJ databases">
        <authorList>
            <consortium name="DOE Joint Genome Institute"/>
            <person name="Ahrendt S."/>
            <person name="Riley R."/>
            <person name="Andreopoulos W."/>
            <person name="Labutti K."/>
            <person name="Pangilinan J."/>
            <person name="Ruiz-Duenas F.J."/>
            <person name="Barrasa J.M."/>
            <person name="Sanchez-Garcia M."/>
            <person name="Camarero S."/>
            <person name="Miyauchi S."/>
            <person name="Serrano A."/>
            <person name="Linde D."/>
            <person name="Babiker R."/>
            <person name="Drula E."/>
            <person name="Ayuso-Fernandez I."/>
            <person name="Pacheco R."/>
            <person name="Padilla G."/>
            <person name="Ferreira P."/>
            <person name="Barriuso J."/>
            <person name="Kellner H."/>
            <person name="Castanera R."/>
            <person name="Alfaro M."/>
            <person name="Ramirez L."/>
            <person name="Pisabarro A.G."/>
            <person name="Kuo A."/>
            <person name="Tritt A."/>
            <person name="Lipzen A."/>
            <person name="He G."/>
            <person name="Yan M."/>
            <person name="Ng V."/>
            <person name="Cullen D."/>
            <person name="Martin F."/>
            <person name="Rosso M.-N."/>
            <person name="Henrissat B."/>
            <person name="Hibbett D."/>
            <person name="Martinez A.T."/>
            <person name="Grigoriev I.V."/>
        </authorList>
    </citation>
    <scope>NUCLEOTIDE SEQUENCE</scope>
    <source>
        <strain evidence="3">AH 40177</strain>
    </source>
</reference>
<sequence>MDRPKRTLRKPARLLEASAESTPSRSKRKVDEVVNDENTLQTLLKSPTSALTTMNISDLLNATTWEMLSPESREHLARLLPPTSFSDYKPMLDLDHPSRVIIADPNSMVIDDRESSLSSYSADKILLSVFTEPHFLAAAHTFQDHLYSGWLRDEFKAKVIHYQEGIRDGTLAAPWKDEEWEKDHPLVENDAIELESTSAQPKSRKTVKSGTADIRIYDLARKSVIQVGDIISYKRNFTVDHTVVEKDVLVHAINTRTRSITVLLESGPTPHLPLYLVTPDPPDPAPPMQLMDITSPTMLETGILDLDGRMERSRRPNGNAWKTFTVYRWREDGASSTDDNRGGRESHGTLHYLRNSYFSDP</sequence>
<feature type="region of interest" description="Disordered" evidence="1">
    <location>
        <begin position="1"/>
        <end position="32"/>
    </location>
</feature>
<evidence type="ECO:0000313" key="3">
    <source>
        <dbReference type="EMBL" id="KAF9075892.1"/>
    </source>
</evidence>
<evidence type="ECO:0000313" key="4">
    <source>
        <dbReference type="Proteomes" id="UP000772434"/>
    </source>
</evidence>
<name>A0A9P5Q769_9AGAR</name>
<keyword evidence="4" id="KW-1185">Reference proteome</keyword>